<dbReference type="Pfam" id="PF20246">
    <property type="entry name" value="DUF6601"/>
    <property type="match status" value="2"/>
</dbReference>
<sequence>MEENRIRAGGLSGVHEPQGGPRNRYRWPPCWVPSTPPFTLEAELVHWNASTPLPCIFMDTESEEILLVSNHVRVFLKEDLSFSRLDVVYGYLWWAGRQFPARPLHHLHLVWCPRTRRIFLKPLPKYLLSHLCWASHVSIDRDLDASAREHDWALAHDAGLIPAEVTWVAWRDFVESLVRSGGMSVNGLVGVHRRFHYGELRINRLDHIYRFIRPSNGRQLLLGYGGLLSPSYSDFFRKHFRWIIVVFAFCTTVLSALQVGLATDILGSSKTLQGVSSWIVLFSLVVLGVTVVVISALHIALFVFFLLKTSAP</sequence>
<proteinExistence type="predicted"/>
<feature type="transmembrane region" description="Helical" evidence="2">
    <location>
        <begin position="279"/>
        <end position="307"/>
    </location>
</feature>
<organism evidence="3 4">
    <name type="scientific">Achaetomium macrosporum</name>
    <dbReference type="NCBI Taxonomy" id="79813"/>
    <lineage>
        <taxon>Eukaryota</taxon>
        <taxon>Fungi</taxon>
        <taxon>Dikarya</taxon>
        <taxon>Ascomycota</taxon>
        <taxon>Pezizomycotina</taxon>
        <taxon>Sordariomycetes</taxon>
        <taxon>Sordariomycetidae</taxon>
        <taxon>Sordariales</taxon>
        <taxon>Chaetomiaceae</taxon>
        <taxon>Achaetomium</taxon>
    </lineage>
</organism>
<name>A0AAN7C270_9PEZI</name>
<accession>A0AAN7C270</accession>
<dbReference type="Proteomes" id="UP001303760">
    <property type="component" value="Unassembled WGS sequence"/>
</dbReference>
<gene>
    <name evidence="3" type="ORF">C8A03DRAFT_47616</name>
</gene>
<reference evidence="3" key="1">
    <citation type="journal article" date="2023" name="Mol. Phylogenet. Evol.">
        <title>Genome-scale phylogeny and comparative genomics of the fungal order Sordariales.</title>
        <authorList>
            <person name="Hensen N."/>
            <person name="Bonometti L."/>
            <person name="Westerberg I."/>
            <person name="Brannstrom I.O."/>
            <person name="Guillou S."/>
            <person name="Cros-Aarteil S."/>
            <person name="Calhoun S."/>
            <person name="Haridas S."/>
            <person name="Kuo A."/>
            <person name="Mondo S."/>
            <person name="Pangilinan J."/>
            <person name="Riley R."/>
            <person name="LaButti K."/>
            <person name="Andreopoulos B."/>
            <person name="Lipzen A."/>
            <person name="Chen C."/>
            <person name="Yan M."/>
            <person name="Daum C."/>
            <person name="Ng V."/>
            <person name="Clum A."/>
            <person name="Steindorff A."/>
            <person name="Ohm R.A."/>
            <person name="Martin F."/>
            <person name="Silar P."/>
            <person name="Natvig D.O."/>
            <person name="Lalanne C."/>
            <person name="Gautier V."/>
            <person name="Ament-Velasquez S.L."/>
            <person name="Kruys A."/>
            <person name="Hutchinson M.I."/>
            <person name="Powell A.J."/>
            <person name="Barry K."/>
            <person name="Miller A.N."/>
            <person name="Grigoriev I.V."/>
            <person name="Debuchy R."/>
            <person name="Gladieux P."/>
            <person name="Hiltunen Thoren M."/>
            <person name="Johannesson H."/>
        </authorList>
    </citation>
    <scope>NUCLEOTIDE SEQUENCE</scope>
    <source>
        <strain evidence="3">CBS 532.94</strain>
    </source>
</reference>
<dbReference type="AlphaFoldDB" id="A0AAN7C270"/>
<keyword evidence="4" id="KW-1185">Reference proteome</keyword>
<comment type="caution">
    <text evidence="3">The sequence shown here is derived from an EMBL/GenBank/DDBJ whole genome shotgun (WGS) entry which is preliminary data.</text>
</comment>
<protein>
    <submittedName>
        <fullName evidence="3">Uncharacterized protein</fullName>
    </submittedName>
</protein>
<keyword evidence="2" id="KW-0472">Membrane</keyword>
<evidence type="ECO:0000313" key="4">
    <source>
        <dbReference type="Proteomes" id="UP001303760"/>
    </source>
</evidence>
<evidence type="ECO:0000256" key="1">
    <source>
        <dbReference type="SAM" id="MobiDB-lite"/>
    </source>
</evidence>
<evidence type="ECO:0000313" key="3">
    <source>
        <dbReference type="EMBL" id="KAK4233939.1"/>
    </source>
</evidence>
<dbReference type="InterPro" id="IPR046536">
    <property type="entry name" value="DUF6601"/>
</dbReference>
<feature type="transmembrane region" description="Helical" evidence="2">
    <location>
        <begin position="240"/>
        <end position="259"/>
    </location>
</feature>
<dbReference type="PANTHER" id="PTHR34414:SF1">
    <property type="entry name" value="SUBTILISIN-LIKE SERINE PROTEASE"/>
    <property type="match status" value="1"/>
</dbReference>
<keyword evidence="2" id="KW-0812">Transmembrane</keyword>
<reference evidence="3" key="2">
    <citation type="submission" date="2023-05" db="EMBL/GenBank/DDBJ databases">
        <authorList>
            <consortium name="Lawrence Berkeley National Laboratory"/>
            <person name="Steindorff A."/>
            <person name="Hensen N."/>
            <person name="Bonometti L."/>
            <person name="Westerberg I."/>
            <person name="Brannstrom I.O."/>
            <person name="Guillou S."/>
            <person name="Cros-Aarteil S."/>
            <person name="Calhoun S."/>
            <person name="Haridas S."/>
            <person name="Kuo A."/>
            <person name="Mondo S."/>
            <person name="Pangilinan J."/>
            <person name="Riley R."/>
            <person name="Labutti K."/>
            <person name="Andreopoulos B."/>
            <person name="Lipzen A."/>
            <person name="Chen C."/>
            <person name="Yanf M."/>
            <person name="Daum C."/>
            <person name="Ng V."/>
            <person name="Clum A."/>
            <person name="Ohm R."/>
            <person name="Martin F."/>
            <person name="Silar P."/>
            <person name="Natvig D."/>
            <person name="Lalanne C."/>
            <person name="Gautier V."/>
            <person name="Ament-Velasquez S.L."/>
            <person name="Kruys A."/>
            <person name="Hutchinson M.I."/>
            <person name="Powell A.J."/>
            <person name="Barry K."/>
            <person name="Miller A.N."/>
            <person name="Grigoriev I.V."/>
            <person name="Debuchy R."/>
            <person name="Gladieux P."/>
            <person name="Thoren M.H."/>
            <person name="Johannesson H."/>
        </authorList>
    </citation>
    <scope>NUCLEOTIDE SEQUENCE</scope>
    <source>
        <strain evidence="3">CBS 532.94</strain>
    </source>
</reference>
<evidence type="ECO:0000256" key="2">
    <source>
        <dbReference type="SAM" id="Phobius"/>
    </source>
</evidence>
<dbReference type="PANTHER" id="PTHR34414">
    <property type="entry name" value="HET DOMAIN-CONTAINING PROTEIN-RELATED"/>
    <property type="match status" value="1"/>
</dbReference>
<dbReference type="EMBL" id="MU860443">
    <property type="protein sequence ID" value="KAK4233939.1"/>
    <property type="molecule type" value="Genomic_DNA"/>
</dbReference>
<keyword evidence="2" id="KW-1133">Transmembrane helix</keyword>
<feature type="region of interest" description="Disordered" evidence="1">
    <location>
        <begin position="1"/>
        <end position="20"/>
    </location>
</feature>